<dbReference type="Pfam" id="PF18201">
    <property type="entry name" value="PIH1_CS"/>
    <property type="match status" value="1"/>
</dbReference>
<evidence type="ECO:0000256" key="1">
    <source>
        <dbReference type="ARBA" id="ARBA00008511"/>
    </source>
</evidence>
<feature type="region of interest" description="Disordered" evidence="4">
    <location>
        <begin position="1"/>
        <end position="21"/>
    </location>
</feature>
<dbReference type="InterPro" id="IPR041442">
    <property type="entry name" value="PIH1D1/2/3_CS-like"/>
</dbReference>
<dbReference type="PANTHER" id="PTHR22997:SF0">
    <property type="entry name" value="PIH1 DOMAIN-CONTAINING PROTEIN 1"/>
    <property type="match status" value="1"/>
</dbReference>
<evidence type="ECO:0000313" key="7">
    <source>
        <dbReference type="EMBL" id="GAB0202127.1"/>
    </source>
</evidence>
<comment type="function">
    <text evidence="3">Involved in the assembly of C/D box small nucleolar ribonucleoprotein (snoRNP) particles. Recruits the SWI/SNF complex to the core promoter of rRNA genes and enhances pre-rRNA transcription. Mediates interaction of TELO2 with the R2TP complex which is necessary for the stability of MTOR and SMG1. Positively regulates the assembly and activity of the mTORC1 complex.</text>
</comment>
<proteinExistence type="inferred from homology"/>
<comment type="caution">
    <text evidence="7">The sequence shown here is derived from an EMBL/GenBank/DDBJ whole genome shotgun (WGS) entry which is preliminary data.</text>
</comment>
<dbReference type="PANTHER" id="PTHR22997">
    <property type="entry name" value="PIH1 DOMAIN-CONTAINING PROTEIN 1"/>
    <property type="match status" value="1"/>
</dbReference>
<feature type="region of interest" description="Disordered" evidence="4">
    <location>
        <begin position="186"/>
        <end position="241"/>
    </location>
</feature>
<evidence type="ECO:0000259" key="6">
    <source>
        <dbReference type="Pfam" id="PF18201"/>
    </source>
</evidence>
<dbReference type="Pfam" id="PF08190">
    <property type="entry name" value="PIH1"/>
    <property type="match status" value="1"/>
</dbReference>
<protein>
    <recommendedName>
        <fullName evidence="2">PIH1 domain-containing protein 1</fullName>
    </recommendedName>
</protein>
<evidence type="ECO:0000259" key="5">
    <source>
        <dbReference type="Pfam" id="PF08190"/>
    </source>
</evidence>
<dbReference type="Proteomes" id="UP001623348">
    <property type="component" value="Unassembled WGS sequence"/>
</dbReference>
<sequence length="325" mass="34808">MAAPADPSLLSAELEAEDGDEETLRRLLLQVTQDAEDPPVAAPSRAVTPQPGLCVKTRAGGAKVFVNVCHSGEVPPPPPLSPPGLQRLLQAPPSAAGAFRIPMSLGEPHAELDRGGRGCTAYDVVVNSGFFRTLQADPLYLEFFLTVAMEGLSEKYGVELELTGWRVLQNRKFMGSISAQNIRARPRPVIQELEGPPQEPPPSPRWEPWDSVGMGHPPPQFPGDPPPRLISDPPPSPPGPPQFVVVAEPSSQHPRVLQARVLLPHAAGAGSLWLGLSEERLVLGGAEGAPPLLELGLPLPPDPARCHARFHRRTKVLTVTMPLQG</sequence>
<reference evidence="7 8" key="1">
    <citation type="submission" date="2024-06" db="EMBL/GenBank/DDBJ databases">
        <title>The draft genome of Grus japonensis, version 3.</title>
        <authorList>
            <person name="Nabeshima K."/>
            <person name="Suzuki S."/>
            <person name="Onuma M."/>
        </authorList>
    </citation>
    <scope>NUCLEOTIDE SEQUENCE [LARGE SCALE GENOMIC DNA]</scope>
    <source>
        <strain evidence="7 8">451A</strain>
    </source>
</reference>
<dbReference type="InterPro" id="IPR050734">
    <property type="entry name" value="PIH1/Kintoun_subfamily"/>
</dbReference>
<evidence type="ECO:0000256" key="4">
    <source>
        <dbReference type="SAM" id="MobiDB-lite"/>
    </source>
</evidence>
<keyword evidence="8" id="KW-1185">Reference proteome</keyword>
<accession>A0ABC9XXL2</accession>
<evidence type="ECO:0000313" key="8">
    <source>
        <dbReference type="Proteomes" id="UP001623348"/>
    </source>
</evidence>
<dbReference type="EMBL" id="BAAFJT010000036">
    <property type="protein sequence ID" value="GAB0202127.1"/>
    <property type="molecule type" value="Genomic_DNA"/>
</dbReference>
<feature type="domain" description="PIH1 N-terminal" evidence="5">
    <location>
        <begin position="44"/>
        <end position="185"/>
    </location>
</feature>
<gene>
    <name evidence="7" type="ORF">GRJ2_002678300</name>
</gene>
<dbReference type="AlphaFoldDB" id="A0ABC9XXL2"/>
<feature type="compositionally biased region" description="Pro residues" evidence="4">
    <location>
        <begin position="216"/>
        <end position="241"/>
    </location>
</feature>
<dbReference type="InterPro" id="IPR012981">
    <property type="entry name" value="PIH1_N"/>
</dbReference>
<evidence type="ECO:0000256" key="2">
    <source>
        <dbReference type="ARBA" id="ARBA00040540"/>
    </source>
</evidence>
<comment type="similarity">
    <text evidence="1">Belongs to the PIH1 family.</text>
</comment>
<feature type="domain" description="PIH1D1/2/3 CS-like" evidence="6">
    <location>
        <begin position="250"/>
        <end position="323"/>
    </location>
</feature>
<organism evidence="7 8">
    <name type="scientific">Grus japonensis</name>
    <name type="common">Japanese crane</name>
    <name type="synonym">Red-crowned crane</name>
    <dbReference type="NCBI Taxonomy" id="30415"/>
    <lineage>
        <taxon>Eukaryota</taxon>
        <taxon>Metazoa</taxon>
        <taxon>Chordata</taxon>
        <taxon>Craniata</taxon>
        <taxon>Vertebrata</taxon>
        <taxon>Euteleostomi</taxon>
        <taxon>Archelosauria</taxon>
        <taxon>Archosauria</taxon>
        <taxon>Dinosauria</taxon>
        <taxon>Saurischia</taxon>
        <taxon>Theropoda</taxon>
        <taxon>Coelurosauria</taxon>
        <taxon>Aves</taxon>
        <taxon>Neognathae</taxon>
        <taxon>Neoaves</taxon>
        <taxon>Gruiformes</taxon>
        <taxon>Gruidae</taxon>
        <taxon>Grus</taxon>
    </lineage>
</organism>
<name>A0ABC9XXL2_GRUJA</name>
<evidence type="ECO:0000256" key="3">
    <source>
        <dbReference type="ARBA" id="ARBA00046233"/>
    </source>
</evidence>